<evidence type="ECO:0000313" key="3">
    <source>
        <dbReference type="Proteomes" id="UP001066276"/>
    </source>
</evidence>
<comment type="caution">
    <text evidence="2">The sequence shown here is derived from an EMBL/GenBank/DDBJ whole genome shotgun (WGS) entry which is preliminary data.</text>
</comment>
<protein>
    <submittedName>
        <fullName evidence="2">Uncharacterized protein</fullName>
    </submittedName>
</protein>
<gene>
    <name evidence="2" type="ORF">NDU88_009195</name>
</gene>
<reference evidence="2" key="1">
    <citation type="journal article" date="2022" name="bioRxiv">
        <title>Sequencing and chromosome-scale assembly of the giantPleurodeles waltlgenome.</title>
        <authorList>
            <person name="Brown T."/>
            <person name="Elewa A."/>
            <person name="Iarovenko S."/>
            <person name="Subramanian E."/>
            <person name="Araus A.J."/>
            <person name="Petzold A."/>
            <person name="Susuki M."/>
            <person name="Suzuki K.-i.T."/>
            <person name="Hayashi T."/>
            <person name="Toyoda A."/>
            <person name="Oliveira C."/>
            <person name="Osipova E."/>
            <person name="Leigh N.D."/>
            <person name="Simon A."/>
            <person name="Yun M.H."/>
        </authorList>
    </citation>
    <scope>NUCLEOTIDE SEQUENCE</scope>
    <source>
        <strain evidence="2">20211129_DDA</strain>
        <tissue evidence="2">Liver</tissue>
    </source>
</reference>
<dbReference type="Proteomes" id="UP001066276">
    <property type="component" value="Chromosome 5"/>
</dbReference>
<name>A0AAV7RXU8_PLEWA</name>
<evidence type="ECO:0000256" key="1">
    <source>
        <dbReference type="SAM" id="MobiDB-lite"/>
    </source>
</evidence>
<keyword evidence="3" id="KW-1185">Reference proteome</keyword>
<feature type="region of interest" description="Disordered" evidence="1">
    <location>
        <begin position="199"/>
        <end position="247"/>
    </location>
</feature>
<accession>A0AAV7RXU8</accession>
<evidence type="ECO:0000313" key="2">
    <source>
        <dbReference type="EMBL" id="KAJ1156476.1"/>
    </source>
</evidence>
<dbReference type="EMBL" id="JANPWB010000009">
    <property type="protein sequence ID" value="KAJ1156476.1"/>
    <property type="molecule type" value="Genomic_DNA"/>
</dbReference>
<proteinExistence type="predicted"/>
<organism evidence="2 3">
    <name type="scientific">Pleurodeles waltl</name>
    <name type="common">Iberian ribbed newt</name>
    <dbReference type="NCBI Taxonomy" id="8319"/>
    <lineage>
        <taxon>Eukaryota</taxon>
        <taxon>Metazoa</taxon>
        <taxon>Chordata</taxon>
        <taxon>Craniata</taxon>
        <taxon>Vertebrata</taxon>
        <taxon>Euteleostomi</taxon>
        <taxon>Amphibia</taxon>
        <taxon>Batrachia</taxon>
        <taxon>Caudata</taxon>
        <taxon>Salamandroidea</taxon>
        <taxon>Salamandridae</taxon>
        <taxon>Pleurodelinae</taxon>
        <taxon>Pleurodeles</taxon>
    </lineage>
</organism>
<sequence>MDNSSRAIEASKVLQEEGREDLLQHGVLEQVWVGLKRPKRASSEGVAAAFMACTSPFRSSKKFRQKSAMGRKYVESVNDSALSERFVGSDSPQRIGGAKRGGTRFTRRAGASIWQCIASRGRGAAEKSEVAAFGRMGAEACAHAPVSVCREGKKKKQAPLPSEMVSNRGEGLLAESTLGMGTKLAAPIADRQEPIIDLSDEEEPRKAAVRSNRQGGESRLTCLSGNLPRGEERRGAWPAADEAARLA</sequence>
<dbReference type="AlphaFoldDB" id="A0AAV7RXU8"/>